<organism evidence="1 2">
    <name type="scientific">Araneus ventricosus</name>
    <name type="common">Orbweaver spider</name>
    <name type="synonym">Epeira ventricosa</name>
    <dbReference type="NCBI Taxonomy" id="182803"/>
    <lineage>
        <taxon>Eukaryota</taxon>
        <taxon>Metazoa</taxon>
        <taxon>Ecdysozoa</taxon>
        <taxon>Arthropoda</taxon>
        <taxon>Chelicerata</taxon>
        <taxon>Arachnida</taxon>
        <taxon>Araneae</taxon>
        <taxon>Araneomorphae</taxon>
        <taxon>Entelegynae</taxon>
        <taxon>Araneoidea</taxon>
        <taxon>Araneidae</taxon>
        <taxon>Araneus</taxon>
    </lineage>
</organism>
<gene>
    <name evidence="1" type="ORF">AVEN_242868_1</name>
</gene>
<accession>A0A4Y2R759</accession>
<protein>
    <submittedName>
        <fullName evidence="1">Uncharacterized protein</fullName>
    </submittedName>
</protein>
<sequence length="114" mass="13385">MQFFDCRPVLLLLDAVGQKIEFGQNEFSYFNKKPDVVWKIPLPLSKRNLINLRERYLPNDTLTFHCHIALSTGIEYNQFEEPEFLPGNFQRAVQDELDDTINVNQVSIFFGRMT</sequence>
<dbReference type="Proteomes" id="UP000499080">
    <property type="component" value="Unassembled WGS sequence"/>
</dbReference>
<comment type="caution">
    <text evidence="1">The sequence shown here is derived from an EMBL/GenBank/DDBJ whole genome shotgun (WGS) entry which is preliminary data.</text>
</comment>
<dbReference type="EMBL" id="BGPR01015919">
    <property type="protein sequence ID" value="GBN71129.1"/>
    <property type="molecule type" value="Genomic_DNA"/>
</dbReference>
<keyword evidence="2" id="KW-1185">Reference proteome</keyword>
<evidence type="ECO:0000313" key="1">
    <source>
        <dbReference type="EMBL" id="GBN71129.1"/>
    </source>
</evidence>
<reference evidence="1 2" key="1">
    <citation type="journal article" date="2019" name="Sci. Rep.">
        <title>Orb-weaving spider Araneus ventricosus genome elucidates the spidroin gene catalogue.</title>
        <authorList>
            <person name="Kono N."/>
            <person name="Nakamura H."/>
            <person name="Ohtoshi R."/>
            <person name="Moran D.A.P."/>
            <person name="Shinohara A."/>
            <person name="Yoshida Y."/>
            <person name="Fujiwara M."/>
            <person name="Mori M."/>
            <person name="Tomita M."/>
            <person name="Arakawa K."/>
        </authorList>
    </citation>
    <scope>NUCLEOTIDE SEQUENCE [LARGE SCALE GENOMIC DNA]</scope>
</reference>
<evidence type="ECO:0000313" key="2">
    <source>
        <dbReference type="Proteomes" id="UP000499080"/>
    </source>
</evidence>
<dbReference type="AlphaFoldDB" id="A0A4Y2R759"/>
<proteinExistence type="predicted"/>
<name>A0A4Y2R759_ARAVE</name>